<evidence type="ECO:0000313" key="2">
    <source>
        <dbReference type="Proteomes" id="UP000078576"/>
    </source>
</evidence>
<dbReference type="PANTHER" id="PTHR28266">
    <property type="entry name" value="54S RIBOSOMAL PROTEIN L20, MITOCHONDRIAL"/>
    <property type="match status" value="1"/>
</dbReference>
<dbReference type="GO" id="GO:0003735">
    <property type="term" value="F:structural constituent of ribosome"/>
    <property type="evidence" value="ECO:0007669"/>
    <property type="project" value="TreeGrafter"/>
</dbReference>
<dbReference type="Proteomes" id="UP000078576">
    <property type="component" value="Unassembled WGS sequence"/>
</dbReference>
<protein>
    <submittedName>
        <fullName evidence="1">54S ribosomal protein L20, mitochondrial</fullName>
    </submittedName>
</protein>
<dbReference type="PANTHER" id="PTHR28266:SF1">
    <property type="entry name" value="LARGE RIBOSOMAL SUBUNIT PROTEIN ML58"/>
    <property type="match status" value="1"/>
</dbReference>
<accession>A0A194VFJ1</accession>
<sequence>MEAAAQTLLKPVAAARGSLKSCTQQTLKQQQIRTQATSARSRRTLNIPPHPSFLASDARSQQDHIIFNPPAAAPSVYHTPFKFLPKTDPRRRANLAHLFETHFASSDVKVEDIPTVRPTDGKVSSIASRGPVTKAEVEEMRRLREEDAHKWSVTALADKFDLPRGFVMACCQAPKDKIEFERRKLELIQQRWGPIRAKARQQKERRREMLYRGEI</sequence>
<proteinExistence type="predicted"/>
<dbReference type="EMBL" id="KN714825">
    <property type="protein sequence ID" value="KUI62653.1"/>
    <property type="molecule type" value="Genomic_DNA"/>
</dbReference>
<evidence type="ECO:0000313" key="1">
    <source>
        <dbReference type="EMBL" id="KUI62653.1"/>
    </source>
</evidence>
<dbReference type="InterPro" id="IPR024388">
    <property type="entry name" value="Ribosomal_mL58"/>
</dbReference>
<keyword evidence="1" id="KW-0689">Ribosomal protein</keyword>
<keyword evidence="1" id="KW-0687">Ribonucleoprotein</keyword>
<organism evidence="1 2">
    <name type="scientific">Cytospora mali</name>
    <name type="common">Apple Valsa canker fungus</name>
    <name type="synonym">Valsa mali</name>
    <dbReference type="NCBI Taxonomy" id="578113"/>
    <lineage>
        <taxon>Eukaryota</taxon>
        <taxon>Fungi</taxon>
        <taxon>Dikarya</taxon>
        <taxon>Ascomycota</taxon>
        <taxon>Pezizomycotina</taxon>
        <taxon>Sordariomycetes</taxon>
        <taxon>Sordariomycetidae</taxon>
        <taxon>Diaporthales</taxon>
        <taxon>Cytosporaceae</taxon>
        <taxon>Cytospora</taxon>
    </lineage>
</organism>
<dbReference type="GO" id="GO:0005762">
    <property type="term" value="C:mitochondrial large ribosomal subunit"/>
    <property type="evidence" value="ECO:0007669"/>
    <property type="project" value="TreeGrafter"/>
</dbReference>
<dbReference type="AlphaFoldDB" id="A0A194VFJ1"/>
<reference evidence="2" key="1">
    <citation type="submission" date="2014-12" db="EMBL/GenBank/DDBJ databases">
        <title>Genome Sequence of Valsa Canker Pathogens Uncovers a Specific Adaption of Colonization on Woody Bark.</title>
        <authorList>
            <person name="Yin Z."/>
            <person name="Liu H."/>
            <person name="Gao X."/>
            <person name="Li Z."/>
            <person name="Song N."/>
            <person name="Ke X."/>
            <person name="Dai Q."/>
            <person name="Wu Y."/>
            <person name="Sun Y."/>
            <person name="Xu J.-R."/>
            <person name="Kang Z.K."/>
            <person name="Wang L."/>
            <person name="Huang L."/>
        </authorList>
    </citation>
    <scope>NUCLEOTIDE SEQUENCE [LARGE SCALE GENOMIC DNA]</scope>
    <source>
        <strain evidence="2">SXYL134</strain>
    </source>
</reference>
<gene>
    <name evidence="1" type="ORF">VP1G_09770</name>
</gene>
<dbReference type="STRING" id="694573.A0A194VFJ1"/>
<dbReference type="OrthoDB" id="6021263at2759"/>
<keyword evidence="2" id="KW-1185">Reference proteome</keyword>
<dbReference type="Pfam" id="PF12824">
    <property type="entry name" value="MRP-L20"/>
    <property type="match status" value="1"/>
</dbReference>
<name>A0A194VFJ1_CYTMA</name>